<sequence>MSLHITSSILISSASPPNTCRLSSAMSIVISPNSFQGSIPRSSSEPNISKTKKHSSLPPSNRSTSSTKTIWRKGGKYKARKSGSKHSDLTEASLDEFNRRNAVADDKKNSSRSPYYKGLTDSTLYISRQRNSQTSPERESHGTAVTSSSISTVFSKIQEWGTSCFKSRRDSARNSSSSKTKFIDKDVDLEKKDIVSLIESSASIQEPLRERVSEAVAPSPVVAKRVIFVEKVAKPMEAKPIEREFFWSDRYRPKALKDFICNRDKADHLHDMLGMGRECSHYIFEGPAGVGKRTMVWALLREVFGPDISKTREGIKVFELKGESVGHINVNVKESSQHVEVNLSELRGYEKHVIVALIKQTNSIVLNKAMQSCNHTNCRAIILYEADKLSTDAQLYIRWLLERYRGCNKVFFCCSDASKLQPIKSLCTIIQLLPPSNKEIVEVLEFIAKEEGIELPHKLAVRIAENSKHNLRQAIRSFEASWQLNYPLKEDQVIMTGWEEDIANIAKNIIEEQSPRQLYTIRGKLQKLIEHNVCPVFIFSTLVAELKKNLDNQFHSKIDALYQEYNRDNVGIFDGEKSSALLFNPQEEMVKRNNDPTRKNVQHFMKIEEFTAKFMSFYKSSVMKNVGGPNVGAI</sequence>
<accession>A0A835D1R9</accession>
<dbReference type="InterPro" id="IPR027417">
    <property type="entry name" value="P-loop_NTPase"/>
</dbReference>
<dbReference type="PANTHER" id="PTHR11669:SF52">
    <property type="entry name" value="OS10G0574500 PROTEIN"/>
    <property type="match status" value="1"/>
</dbReference>
<dbReference type="OMA" id="RSPYYKG"/>
<feature type="compositionally biased region" description="Basic residues" evidence="1">
    <location>
        <begin position="70"/>
        <end position="84"/>
    </location>
</feature>
<dbReference type="GO" id="GO:0003677">
    <property type="term" value="F:DNA binding"/>
    <property type="evidence" value="ECO:0007669"/>
    <property type="project" value="InterPro"/>
</dbReference>
<dbReference type="InterPro" id="IPR050238">
    <property type="entry name" value="DNA_Rep/Repair_Clamp_Loader"/>
</dbReference>
<comment type="caution">
    <text evidence="2">The sequence shown here is derived from an EMBL/GenBank/DDBJ whole genome shotgun (WGS) entry which is preliminary data.</text>
</comment>
<protein>
    <recommendedName>
        <fullName evidence="4">Replication factor C subunit 3</fullName>
    </recommendedName>
</protein>
<feature type="compositionally biased region" description="Low complexity" evidence="1">
    <location>
        <begin position="56"/>
        <end position="67"/>
    </location>
</feature>
<dbReference type="GO" id="GO:0006281">
    <property type="term" value="P:DNA repair"/>
    <property type="evidence" value="ECO:0007669"/>
    <property type="project" value="TreeGrafter"/>
</dbReference>
<dbReference type="GO" id="GO:0006261">
    <property type="term" value="P:DNA-templated DNA replication"/>
    <property type="evidence" value="ECO:0007669"/>
    <property type="project" value="TreeGrafter"/>
</dbReference>
<dbReference type="GO" id="GO:0003689">
    <property type="term" value="F:DNA clamp loader activity"/>
    <property type="evidence" value="ECO:0007669"/>
    <property type="project" value="TreeGrafter"/>
</dbReference>
<dbReference type="Gene3D" id="1.10.8.60">
    <property type="match status" value="1"/>
</dbReference>
<dbReference type="Pfam" id="PF21960">
    <property type="entry name" value="RCF1-5-like_lid"/>
    <property type="match status" value="1"/>
</dbReference>
<gene>
    <name evidence="2" type="ORF">HHK36_028197</name>
</gene>
<feature type="region of interest" description="Disordered" evidence="1">
    <location>
        <begin position="122"/>
        <end position="148"/>
    </location>
</feature>
<dbReference type="SUPFAM" id="SSF52540">
    <property type="entry name" value="P-loop containing nucleoside triphosphate hydrolases"/>
    <property type="match status" value="1"/>
</dbReference>
<dbReference type="FunFam" id="1.10.8.60:FF:000030">
    <property type="entry name" value="replication factor C subunit 3"/>
    <property type="match status" value="1"/>
</dbReference>
<evidence type="ECO:0000313" key="2">
    <source>
        <dbReference type="EMBL" id="KAF8380707.1"/>
    </source>
</evidence>
<dbReference type="InterPro" id="IPR008921">
    <property type="entry name" value="DNA_pol3_clamp-load_cplx_C"/>
</dbReference>
<keyword evidence="3" id="KW-1185">Reference proteome</keyword>
<evidence type="ECO:0000256" key="1">
    <source>
        <dbReference type="SAM" id="MobiDB-lite"/>
    </source>
</evidence>
<dbReference type="Gene3D" id="1.20.272.10">
    <property type="match status" value="1"/>
</dbReference>
<dbReference type="OrthoDB" id="761538at2759"/>
<feature type="region of interest" description="Disordered" evidence="1">
    <location>
        <begin position="34"/>
        <end position="92"/>
    </location>
</feature>
<evidence type="ECO:0000313" key="3">
    <source>
        <dbReference type="Proteomes" id="UP000655225"/>
    </source>
</evidence>
<evidence type="ECO:0008006" key="4">
    <source>
        <dbReference type="Google" id="ProtNLM"/>
    </source>
</evidence>
<dbReference type="Gene3D" id="3.40.50.300">
    <property type="entry name" value="P-loop containing nucleotide triphosphate hydrolases"/>
    <property type="match status" value="1"/>
</dbReference>
<reference evidence="2 3" key="1">
    <citation type="submission" date="2020-04" db="EMBL/GenBank/DDBJ databases">
        <title>Plant Genome Project.</title>
        <authorList>
            <person name="Zhang R.-G."/>
        </authorList>
    </citation>
    <scope>NUCLEOTIDE SEQUENCE [LARGE SCALE GENOMIC DNA]</scope>
    <source>
        <strain evidence="2">YNK0</strain>
        <tissue evidence="2">Leaf</tissue>
    </source>
</reference>
<dbReference type="PANTHER" id="PTHR11669">
    <property type="entry name" value="REPLICATION FACTOR C / DNA POLYMERASE III GAMMA-TAU SUBUNIT"/>
    <property type="match status" value="1"/>
</dbReference>
<organism evidence="2 3">
    <name type="scientific">Tetracentron sinense</name>
    <name type="common">Spur-leaf</name>
    <dbReference type="NCBI Taxonomy" id="13715"/>
    <lineage>
        <taxon>Eukaryota</taxon>
        <taxon>Viridiplantae</taxon>
        <taxon>Streptophyta</taxon>
        <taxon>Embryophyta</taxon>
        <taxon>Tracheophyta</taxon>
        <taxon>Spermatophyta</taxon>
        <taxon>Magnoliopsida</taxon>
        <taxon>Trochodendrales</taxon>
        <taxon>Trochodendraceae</taxon>
        <taxon>Tetracentron</taxon>
    </lineage>
</organism>
<dbReference type="AlphaFoldDB" id="A0A835D1R9"/>
<dbReference type="EMBL" id="JABCRI010000021">
    <property type="protein sequence ID" value="KAF8380707.1"/>
    <property type="molecule type" value="Genomic_DNA"/>
</dbReference>
<dbReference type="SUPFAM" id="SSF48019">
    <property type="entry name" value="post-AAA+ oligomerization domain-like"/>
    <property type="match status" value="1"/>
</dbReference>
<feature type="compositionally biased region" description="Polar residues" evidence="1">
    <location>
        <begin position="34"/>
        <end position="49"/>
    </location>
</feature>
<dbReference type="Proteomes" id="UP000655225">
    <property type="component" value="Unassembled WGS sequence"/>
</dbReference>
<dbReference type="GO" id="GO:0005663">
    <property type="term" value="C:DNA replication factor C complex"/>
    <property type="evidence" value="ECO:0007669"/>
    <property type="project" value="TreeGrafter"/>
</dbReference>
<dbReference type="GO" id="GO:0005634">
    <property type="term" value="C:nucleus"/>
    <property type="evidence" value="ECO:0007669"/>
    <property type="project" value="TreeGrafter"/>
</dbReference>
<feature type="compositionally biased region" description="Polar residues" evidence="1">
    <location>
        <begin position="122"/>
        <end position="135"/>
    </location>
</feature>
<proteinExistence type="predicted"/>
<name>A0A835D1R9_TETSI</name>